<name>A0A645E6X4_9ZZZZ</name>
<accession>A0A645E6X4</accession>
<dbReference type="Gene3D" id="1.25.40.390">
    <property type="match status" value="1"/>
</dbReference>
<dbReference type="AlphaFoldDB" id="A0A645E6X4"/>
<dbReference type="Pfam" id="PF07980">
    <property type="entry name" value="SusD_RagB"/>
    <property type="match status" value="1"/>
</dbReference>
<keyword evidence="4" id="KW-0998">Cell outer membrane</keyword>
<evidence type="ECO:0000259" key="6">
    <source>
        <dbReference type="Pfam" id="PF07980"/>
    </source>
</evidence>
<gene>
    <name evidence="7" type="ORF">SDC9_144484</name>
</gene>
<organism evidence="7">
    <name type="scientific">bioreactor metagenome</name>
    <dbReference type="NCBI Taxonomy" id="1076179"/>
    <lineage>
        <taxon>unclassified sequences</taxon>
        <taxon>metagenomes</taxon>
        <taxon>ecological metagenomes</taxon>
    </lineage>
</organism>
<sequence>MAPVAGRVSKWAAKTLLADVYFYLGQYDKATSKSEEVIQSGKYSLVEVSEPEDFENLFGASVVNTSEEIFYLKYNKERNWNYLLYLHGVGVPYIGVAGYYAITSNVSYTQHKNWDVNDLRNQFGWYPYSGYDPGTILCKKFNDYGSKTPSNDYPLYRYADLLLIHAEASCRANNNPTPAGLESLNKIHRRAYGYPSNEQSPVDFKISDYNMNSFVELCIQERGYETVGEGKRWFDVRRLGKDKAREILQKMRGVTIHDGKFLFPIPQNEYQYNEAITDQNPGY</sequence>
<reference evidence="7" key="1">
    <citation type="submission" date="2019-08" db="EMBL/GenBank/DDBJ databases">
        <authorList>
            <person name="Kucharzyk K."/>
            <person name="Murdoch R.W."/>
            <person name="Higgins S."/>
            <person name="Loffler F."/>
        </authorList>
    </citation>
    <scope>NUCLEOTIDE SEQUENCE</scope>
</reference>
<feature type="domain" description="RagB/SusD" evidence="6">
    <location>
        <begin position="128"/>
        <end position="283"/>
    </location>
</feature>
<evidence type="ECO:0000313" key="7">
    <source>
        <dbReference type="EMBL" id="MPM97311.1"/>
    </source>
</evidence>
<proteinExistence type="predicted"/>
<evidence type="ECO:0000256" key="3">
    <source>
        <dbReference type="ARBA" id="ARBA00023136"/>
    </source>
</evidence>
<feature type="transmembrane region" description="Helical" evidence="5">
    <location>
        <begin position="82"/>
        <end position="102"/>
    </location>
</feature>
<evidence type="ECO:0000256" key="1">
    <source>
        <dbReference type="ARBA" id="ARBA00004442"/>
    </source>
</evidence>
<dbReference type="InterPro" id="IPR012944">
    <property type="entry name" value="SusD_RagB_dom"/>
</dbReference>
<keyword evidence="5" id="KW-0812">Transmembrane</keyword>
<evidence type="ECO:0000256" key="5">
    <source>
        <dbReference type="SAM" id="Phobius"/>
    </source>
</evidence>
<evidence type="ECO:0000256" key="4">
    <source>
        <dbReference type="ARBA" id="ARBA00023237"/>
    </source>
</evidence>
<evidence type="ECO:0000256" key="2">
    <source>
        <dbReference type="ARBA" id="ARBA00022729"/>
    </source>
</evidence>
<comment type="subcellular location">
    <subcellularLocation>
        <location evidence="1">Cell outer membrane</location>
    </subcellularLocation>
</comment>
<keyword evidence="3 5" id="KW-0472">Membrane</keyword>
<dbReference type="InterPro" id="IPR011990">
    <property type="entry name" value="TPR-like_helical_dom_sf"/>
</dbReference>
<keyword evidence="5" id="KW-1133">Transmembrane helix</keyword>
<dbReference type="EMBL" id="VSSQ01043604">
    <property type="protein sequence ID" value="MPM97311.1"/>
    <property type="molecule type" value="Genomic_DNA"/>
</dbReference>
<comment type="caution">
    <text evidence="7">The sequence shown here is derived from an EMBL/GenBank/DDBJ whole genome shotgun (WGS) entry which is preliminary data.</text>
</comment>
<dbReference type="SUPFAM" id="SSF48452">
    <property type="entry name" value="TPR-like"/>
    <property type="match status" value="1"/>
</dbReference>
<keyword evidence="2" id="KW-0732">Signal</keyword>
<protein>
    <recommendedName>
        <fullName evidence="6">RagB/SusD domain-containing protein</fullName>
    </recommendedName>
</protein>
<dbReference type="GO" id="GO:0009279">
    <property type="term" value="C:cell outer membrane"/>
    <property type="evidence" value="ECO:0007669"/>
    <property type="project" value="UniProtKB-SubCell"/>
</dbReference>